<comment type="caution">
    <text evidence="1">The sequence shown here is derived from an EMBL/GenBank/DDBJ whole genome shotgun (WGS) entry which is preliminary data.</text>
</comment>
<dbReference type="GeneID" id="90531779"/>
<dbReference type="InterPro" id="IPR000801">
    <property type="entry name" value="Esterase-like"/>
</dbReference>
<name>A0ABT1RWA6_9FIRM</name>
<evidence type="ECO:0000313" key="1">
    <source>
        <dbReference type="EMBL" id="MCQ4838959.1"/>
    </source>
</evidence>
<dbReference type="InterPro" id="IPR050583">
    <property type="entry name" value="Mycobacterial_A85_antigen"/>
</dbReference>
<proteinExistence type="predicted"/>
<dbReference type="SUPFAM" id="SSF53474">
    <property type="entry name" value="alpha/beta-Hydrolases"/>
    <property type="match status" value="1"/>
</dbReference>
<dbReference type="Pfam" id="PF00756">
    <property type="entry name" value="Esterase"/>
    <property type="match status" value="1"/>
</dbReference>
<evidence type="ECO:0000313" key="2">
    <source>
        <dbReference type="Proteomes" id="UP001524473"/>
    </source>
</evidence>
<dbReference type="GO" id="GO:0016787">
    <property type="term" value="F:hydrolase activity"/>
    <property type="evidence" value="ECO:0007669"/>
    <property type="project" value="UniProtKB-KW"/>
</dbReference>
<protein>
    <submittedName>
        <fullName evidence="1">Alpha/beta hydrolase-fold protein</fullName>
    </submittedName>
</protein>
<keyword evidence="1" id="KW-0378">Hydrolase</keyword>
<dbReference type="PANTHER" id="PTHR48098">
    <property type="entry name" value="ENTEROCHELIN ESTERASE-RELATED"/>
    <property type="match status" value="1"/>
</dbReference>
<gene>
    <name evidence="1" type="ORF">NE695_03395</name>
</gene>
<dbReference type="Proteomes" id="UP001524473">
    <property type="component" value="Unassembled WGS sequence"/>
</dbReference>
<reference evidence="1 2" key="1">
    <citation type="submission" date="2022-06" db="EMBL/GenBank/DDBJ databases">
        <title>Isolation of gut microbiota from human fecal samples.</title>
        <authorList>
            <person name="Pamer E.G."/>
            <person name="Barat B."/>
            <person name="Waligurski E."/>
            <person name="Medina S."/>
            <person name="Paddock L."/>
            <person name="Mostad J."/>
        </authorList>
    </citation>
    <scope>NUCLEOTIDE SEQUENCE [LARGE SCALE GENOMIC DNA]</scope>
    <source>
        <strain evidence="1 2">DFI.9.73</strain>
    </source>
</reference>
<accession>A0ABT1RWA6</accession>
<dbReference type="RefSeq" id="WP_066862136.1">
    <property type="nucleotide sequence ID" value="NZ_CABKVV010000012.1"/>
</dbReference>
<dbReference type="Gene3D" id="3.40.50.1820">
    <property type="entry name" value="alpha/beta hydrolase"/>
    <property type="match status" value="1"/>
</dbReference>
<dbReference type="PANTHER" id="PTHR48098:SF1">
    <property type="entry name" value="DIACYLGLYCEROL ACYLTRANSFERASE_MYCOLYLTRANSFERASE AG85A"/>
    <property type="match status" value="1"/>
</dbReference>
<dbReference type="InterPro" id="IPR029058">
    <property type="entry name" value="AB_hydrolase_fold"/>
</dbReference>
<dbReference type="EMBL" id="JANFZH010000005">
    <property type="protein sequence ID" value="MCQ4838959.1"/>
    <property type="molecule type" value="Genomic_DNA"/>
</dbReference>
<keyword evidence="2" id="KW-1185">Reference proteome</keyword>
<organism evidence="1 2">
    <name type="scientific">Neglectibacter timonensis</name>
    <dbReference type="NCBI Taxonomy" id="1776382"/>
    <lineage>
        <taxon>Bacteria</taxon>
        <taxon>Bacillati</taxon>
        <taxon>Bacillota</taxon>
        <taxon>Clostridia</taxon>
        <taxon>Eubacteriales</taxon>
        <taxon>Oscillospiraceae</taxon>
        <taxon>Neglectibacter</taxon>
    </lineage>
</organism>
<sequence>MALLQIDFFSESLMRTVTMNAIIPTDKTLFTQHEKREIKEYKALYLLHGGYGNYTDWLGGTRVQAWAQDKDLAVFMPSGDNKFYIDNPDSGEMYGSFIGKELIEFTRKTFPLSQKREDTFIAGLSMGGYGALVNGLKYNETFGAIGGFSSGLLLEGVVSGSKKFAGMMPGNKFYESIFGDLAKVLGSEKDYKALAEGLVREKKTLPKLFLACGTEDFLLPEHREFRQFLTDLGYPFTYEEGPGGHEWAFWDTYIKKFIDWLPLGEAVQGISSGHVME</sequence>